<dbReference type="AlphaFoldDB" id="A0A2K8KYF9"/>
<dbReference type="OrthoDB" id="9808025at2"/>
<evidence type="ECO:0000256" key="2">
    <source>
        <dbReference type="ARBA" id="ARBA00013855"/>
    </source>
</evidence>
<gene>
    <name evidence="6" type="ORF">Ga0123461_0078</name>
</gene>
<protein>
    <recommendedName>
        <fullName evidence="2">Cell shape-determining protein MreC</fullName>
    </recommendedName>
    <alternativeName>
        <fullName evidence="4">Cell shape protein MreC</fullName>
    </alternativeName>
</protein>
<evidence type="ECO:0000313" key="6">
    <source>
        <dbReference type="EMBL" id="ATX78531.1"/>
    </source>
</evidence>
<feature type="domain" description="Rod shape-determining protein MreC beta-barrel core" evidence="5">
    <location>
        <begin position="116"/>
        <end position="254"/>
    </location>
</feature>
<dbReference type="Pfam" id="PF04085">
    <property type="entry name" value="MreC"/>
    <property type="match status" value="1"/>
</dbReference>
<evidence type="ECO:0000313" key="7">
    <source>
        <dbReference type="Proteomes" id="UP000231701"/>
    </source>
</evidence>
<evidence type="ECO:0000256" key="4">
    <source>
        <dbReference type="ARBA" id="ARBA00032089"/>
    </source>
</evidence>
<dbReference type="CDD" id="cd14686">
    <property type="entry name" value="bZIP"/>
    <property type="match status" value="1"/>
</dbReference>
<evidence type="ECO:0000259" key="5">
    <source>
        <dbReference type="Pfam" id="PF04085"/>
    </source>
</evidence>
<dbReference type="PIRSF" id="PIRSF038471">
    <property type="entry name" value="MreC"/>
    <property type="match status" value="1"/>
</dbReference>
<dbReference type="PANTHER" id="PTHR34138:SF1">
    <property type="entry name" value="CELL SHAPE-DETERMINING PROTEIN MREC"/>
    <property type="match status" value="1"/>
</dbReference>
<comment type="similarity">
    <text evidence="1">Belongs to the MreC family.</text>
</comment>
<dbReference type="InterPro" id="IPR042177">
    <property type="entry name" value="Cell/Rod_1"/>
</dbReference>
<dbReference type="Gene3D" id="2.40.10.350">
    <property type="entry name" value="Rod shape-determining protein MreC, domain 2"/>
    <property type="match status" value="1"/>
</dbReference>
<dbReference type="Proteomes" id="UP000231701">
    <property type="component" value="Chromosome"/>
</dbReference>
<keyword evidence="3" id="KW-0133">Cell shape</keyword>
<dbReference type="InterPro" id="IPR007221">
    <property type="entry name" value="MreC"/>
</dbReference>
<reference evidence="6 7" key="1">
    <citation type="submission" date="2016-12" db="EMBL/GenBank/DDBJ databases">
        <title>Isolation and genomic insights into novel planktonic Zetaproteobacteria from stratified waters of the Chesapeake Bay.</title>
        <authorList>
            <person name="McAllister S.M."/>
            <person name="Kato S."/>
            <person name="Chan C.S."/>
            <person name="Chiu B.K."/>
            <person name="Field E.K."/>
        </authorList>
    </citation>
    <scope>NUCLEOTIDE SEQUENCE [LARGE SCALE GENOMIC DNA]</scope>
    <source>
        <strain evidence="6 7">CP-5</strain>
    </source>
</reference>
<dbReference type="GO" id="GO:0008360">
    <property type="term" value="P:regulation of cell shape"/>
    <property type="evidence" value="ECO:0007669"/>
    <property type="project" value="UniProtKB-KW"/>
</dbReference>
<dbReference type="KEGG" id="maes:Ga0123461_0078"/>
<dbReference type="GO" id="GO:0005886">
    <property type="term" value="C:plasma membrane"/>
    <property type="evidence" value="ECO:0007669"/>
    <property type="project" value="TreeGrafter"/>
</dbReference>
<name>A0A2K8KYF9_MARES</name>
<dbReference type="InterPro" id="IPR042175">
    <property type="entry name" value="Cell/Rod_MreC_2"/>
</dbReference>
<dbReference type="PANTHER" id="PTHR34138">
    <property type="entry name" value="CELL SHAPE-DETERMINING PROTEIN MREC"/>
    <property type="match status" value="1"/>
</dbReference>
<dbReference type="RefSeq" id="WP_100276531.1">
    <property type="nucleotide sequence ID" value="NZ_CP018799.1"/>
</dbReference>
<proteinExistence type="inferred from homology"/>
<dbReference type="InterPro" id="IPR055342">
    <property type="entry name" value="MreC_beta-barrel_core"/>
</dbReference>
<dbReference type="EMBL" id="CP018799">
    <property type="protein sequence ID" value="ATX78531.1"/>
    <property type="molecule type" value="Genomic_DNA"/>
</dbReference>
<accession>A0A2K8KYF9</accession>
<keyword evidence="7" id="KW-1185">Reference proteome</keyword>
<evidence type="ECO:0000256" key="3">
    <source>
        <dbReference type="ARBA" id="ARBA00022960"/>
    </source>
</evidence>
<dbReference type="Gene3D" id="2.40.10.340">
    <property type="entry name" value="Rod shape-determining protein MreC, domain 1"/>
    <property type="match status" value="1"/>
</dbReference>
<evidence type="ECO:0000256" key="1">
    <source>
        <dbReference type="ARBA" id="ARBA00009369"/>
    </source>
</evidence>
<organism evidence="6 7">
    <name type="scientific">Mariprofundus aestuarium</name>
    <dbReference type="NCBI Taxonomy" id="1921086"/>
    <lineage>
        <taxon>Bacteria</taxon>
        <taxon>Pseudomonadati</taxon>
        <taxon>Pseudomonadota</taxon>
        <taxon>Candidatius Mariprofundia</taxon>
        <taxon>Mariprofundales</taxon>
        <taxon>Mariprofundaceae</taxon>
        <taxon>Mariprofundus</taxon>
    </lineage>
</organism>
<sequence>MKTVKRRYKLWLISVMVFTGLLIIARTSAGSWPMLASWPALEALHAPVQWWQDSSLWFSERQKLQADYQAFRKKAQQQASLIQEANSLREENRQLRKILDISGITGYRWHAAKVRGRSPEAMSQRILLQVHGVSKDDVIVSSEGLVGVVDSTAEGHATVRTIFDASLAVPVTIPGSSLAALARGQGESLSIDFVPEEFALKPGQVLYTSGAGGLFPPGISVARIIEVKAVPGELFVKASAAPTAHWQRDNWLAVASHLHTDASQ</sequence>